<dbReference type="Pfam" id="PF00109">
    <property type="entry name" value="ketoacyl-synt"/>
    <property type="match status" value="1"/>
</dbReference>
<dbReference type="SUPFAM" id="SSF53901">
    <property type="entry name" value="Thiolase-like"/>
    <property type="match status" value="1"/>
</dbReference>
<dbReference type="Pfam" id="PF00550">
    <property type="entry name" value="PP-binding"/>
    <property type="match status" value="1"/>
</dbReference>
<dbReference type="RefSeq" id="WP_272146022.1">
    <property type="nucleotide sequence ID" value="NZ_JAQNDM010000002.1"/>
</dbReference>
<dbReference type="PROSITE" id="PS00012">
    <property type="entry name" value="PHOSPHOPANTETHEINE"/>
    <property type="match status" value="1"/>
</dbReference>
<dbReference type="PANTHER" id="PTHR43775:SF37">
    <property type="entry name" value="SI:DKEY-61P9.11"/>
    <property type="match status" value="1"/>
</dbReference>
<sequence length="1450" mass="154392">MSRKEGSTAELTPLQQALFTIEKLQKKLAAATRGEDDPIAIIGMGCRFPGGAASPAKFRDLLWGAGDAVSEIPASRKALQGLYDPDPSKPGKMSMRRGAFVEGVDRFDAEFFRISRREAEGLDPQQRFFLEVSWEALEDAGIPPHLLAGTRTGVFAGVHAKDYAFLAEGGLEKVGAHYSTGVDASYVAGRLSYLLGLEGPSMAVDTACSSSLAAVHLACQSLRTDESVLAIAGGVKLILAPQLSVFLSKAGALSPSNRCRAFDRDADGMVQGEGCGVVILKRYRNAVRDGDRILATIRGTAMNHDGASGGLTVPNVRAQESLYRLALQRAGVEPGQVDYLEAHGTGTRLGDPIELDGVSRVYGASRPPEKPLWIGSAKPNIGHTEAAAGIAGLIKAVWVLQKGEAPPSLHFEHPNPEFAWAGSGLAVPRERTALADKAKPHLAAVSSFGMSGVNAHALIEAYREPVAEHAEAGPYLLPLSARTEQALRELAASYLSQWEAHPAASLRDACFTAGAGRSHHEQRLALAARTPSELLSLLRLAADGRGGEGVFRGQAKAPAGREAVFVFGDDASWAAESLRGGWGRDATFREHAEKVDAVLREVVGEPVPGSDEAAGRKAVVLLGFQVALAELWRSYGVSPAAVAGYGTGALSAGVVAGLLSVEDAVRIILQRPAEQPIRPQPAKCPFLSISDEEWIGAGATVPVDQWTRQSTSAGRVELDLAAEHLLERNASVFLAFGCDASLGDELETAAHRRNSKVLTLRASSAASDAQLGTLSSAAQLYCAGFSIDFKGIYPGGRKTVLPTYPWQRERFWWDGEREPKKAEPLAVAVREENVEALQGLFCELAWTDRRTGHEPVRVNGTWLILARDPKAAGDLRDGLVAAGGSAVVASAGPSYEKVLEGDYRFDFTHPESFPRLLRELSAAGREPQGVIFRACSGHPETLEGVRETVQADAIAVTLIVQSLARAAMPKPPRLYLVTQGAQVMGDEPGPVSITGAPLWGLGRVIAYEHPELQCKRIDAGPVAGPEDLRGLIAELGRQLAPAQDDDEIVLRGDRRLTPSFTRGRRTEGKARAFLPRQDRTYLITGGLGGIGLRLASWMVARGARSLALCGRTGETAEARQVLDGLRAAGARVEAFRVDVSHPEAVADMLATLRREGPALGGVFHCAGVLADSSLLQMDPRSFGTVMGPKVAGAWNLHTLATDASIEQFVLFSSTASMIGAPGQANYAAANAFLDALAQLRRTRGLPAVSINWGSWAEVGMAAVDERRGERLADRGMGPLSVDDALAAMALTLADSPATRGIARFDEVRWINSHPSVAASSLFRGLTAREGGSEADKAPRKLRDVLLALESSARRGVLEARFKEMVGEVSRVPPERLTSTDSFDALGFDSIMALELRDLVTSELEVSLPLKSFVDERSIGQVTAELLEKLAVASVLGTAPSGRNDSKRVLL</sequence>
<evidence type="ECO:0000256" key="2">
    <source>
        <dbReference type="ARBA" id="ARBA00022553"/>
    </source>
</evidence>
<dbReference type="InterPro" id="IPR014030">
    <property type="entry name" value="Ketoacyl_synth_N"/>
</dbReference>
<dbReference type="InterPro" id="IPR014043">
    <property type="entry name" value="Acyl_transferase_dom"/>
</dbReference>
<dbReference type="EMBL" id="JAQNDM010000002">
    <property type="protein sequence ID" value="MDC0708176.1"/>
    <property type="molecule type" value="Genomic_DNA"/>
</dbReference>
<dbReference type="Pfam" id="PF00698">
    <property type="entry name" value="Acyl_transf_1"/>
    <property type="match status" value="1"/>
</dbReference>
<dbReference type="Pfam" id="PF08659">
    <property type="entry name" value="KR"/>
    <property type="match status" value="1"/>
</dbReference>
<dbReference type="Pfam" id="PF22621">
    <property type="entry name" value="CurL-like_PKS_C"/>
    <property type="match status" value="1"/>
</dbReference>
<keyword evidence="3" id="KW-0808">Transferase</keyword>
<dbReference type="Pfam" id="PF02801">
    <property type="entry name" value="Ketoacyl-synt_C"/>
    <property type="match status" value="1"/>
</dbReference>
<dbReference type="InterPro" id="IPR013968">
    <property type="entry name" value="PKS_KR"/>
</dbReference>
<dbReference type="InterPro" id="IPR018201">
    <property type="entry name" value="Ketoacyl_synth_AS"/>
</dbReference>
<dbReference type="Gene3D" id="1.10.1200.10">
    <property type="entry name" value="ACP-like"/>
    <property type="match status" value="1"/>
</dbReference>
<dbReference type="InterPro" id="IPR014031">
    <property type="entry name" value="Ketoacyl_synth_C"/>
</dbReference>
<dbReference type="InterPro" id="IPR036736">
    <property type="entry name" value="ACP-like_sf"/>
</dbReference>
<keyword evidence="1" id="KW-0596">Phosphopantetheine</keyword>
<accession>A0ABT5D3C7</accession>
<dbReference type="Gene3D" id="3.40.47.10">
    <property type="match status" value="1"/>
</dbReference>
<feature type="domain" description="Ketosynthase family 3 (KS3)" evidence="5">
    <location>
        <begin position="36"/>
        <end position="461"/>
    </location>
</feature>
<dbReference type="Gene3D" id="3.40.50.720">
    <property type="entry name" value="NAD(P)-binding Rossmann-like Domain"/>
    <property type="match status" value="1"/>
</dbReference>
<dbReference type="Gene3D" id="3.40.366.10">
    <property type="entry name" value="Malonyl-Coenzyme A Acyl Carrier Protein, domain 2"/>
    <property type="match status" value="2"/>
</dbReference>
<dbReference type="SUPFAM" id="SSF51735">
    <property type="entry name" value="NAD(P)-binding Rossmann-fold domains"/>
    <property type="match status" value="2"/>
</dbReference>
<protein>
    <submittedName>
        <fullName evidence="6">Type I polyketide synthase</fullName>
    </submittedName>
</protein>
<comment type="caution">
    <text evidence="6">The sequence shown here is derived from an EMBL/GenBank/DDBJ whole genome shotgun (WGS) entry which is preliminary data.</text>
</comment>
<organism evidence="6 7">
    <name type="scientific">Stigmatella ashevillensis</name>
    <dbReference type="NCBI Taxonomy" id="2995309"/>
    <lineage>
        <taxon>Bacteria</taxon>
        <taxon>Pseudomonadati</taxon>
        <taxon>Myxococcota</taxon>
        <taxon>Myxococcia</taxon>
        <taxon>Myxococcales</taxon>
        <taxon>Cystobacterineae</taxon>
        <taxon>Archangiaceae</taxon>
        <taxon>Stigmatella</taxon>
    </lineage>
</organism>
<evidence type="ECO:0000256" key="1">
    <source>
        <dbReference type="ARBA" id="ARBA00022450"/>
    </source>
</evidence>
<dbReference type="InterPro" id="IPR050091">
    <property type="entry name" value="PKS_NRPS_Biosynth_Enz"/>
</dbReference>
<dbReference type="SMART" id="SM00822">
    <property type="entry name" value="PKS_KR"/>
    <property type="match status" value="1"/>
</dbReference>
<feature type="domain" description="Carrier" evidence="4">
    <location>
        <begin position="1355"/>
        <end position="1429"/>
    </location>
</feature>
<dbReference type="InterPro" id="IPR016039">
    <property type="entry name" value="Thiolase-like"/>
</dbReference>
<reference evidence="6 7" key="1">
    <citation type="submission" date="2022-11" db="EMBL/GenBank/DDBJ databases">
        <title>Minimal conservation of predation-associated metabolite biosynthetic gene clusters underscores biosynthetic potential of Myxococcota including descriptions for ten novel species: Archangium lansinium sp. nov., Myxococcus landrumus sp. nov., Nannocystis bai.</title>
        <authorList>
            <person name="Ahearne A."/>
            <person name="Stevens C."/>
            <person name="Dowd S."/>
        </authorList>
    </citation>
    <scope>NUCLEOTIDE SEQUENCE [LARGE SCALE GENOMIC DNA]</scope>
    <source>
        <strain evidence="6 7">NCWAL01</strain>
    </source>
</reference>
<dbReference type="SUPFAM" id="SSF47336">
    <property type="entry name" value="ACP-like"/>
    <property type="match status" value="1"/>
</dbReference>
<keyword evidence="7" id="KW-1185">Reference proteome</keyword>
<dbReference type="SMART" id="SM00823">
    <property type="entry name" value="PKS_PP"/>
    <property type="match status" value="1"/>
</dbReference>
<name>A0ABT5D3C7_9BACT</name>
<dbReference type="SMART" id="SM00827">
    <property type="entry name" value="PKS_AT"/>
    <property type="match status" value="1"/>
</dbReference>
<dbReference type="InterPro" id="IPR020806">
    <property type="entry name" value="PKS_PP-bd"/>
</dbReference>
<dbReference type="InterPro" id="IPR001227">
    <property type="entry name" value="Ac_transferase_dom_sf"/>
</dbReference>
<dbReference type="InterPro" id="IPR016035">
    <property type="entry name" value="Acyl_Trfase/lysoPLipase"/>
</dbReference>
<dbReference type="PROSITE" id="PS52004">
    <property type="entry name" value="KS3_2"/>
    <property type="match status" value="1"/>
</dbReference>
<dbReference type="InterPro" id="IPR036291">
    <property type="entry name" value="NAD(P)-bd_dom_sf"/>
</dbReference>
<dbReference type="InterPro" id="IPR006162">
    <property type="entry name" value="Ppantetheine_attach_site"/>
</dbReference>
<dbReference type="SMART" id="SM00825">
    <property type="entry name" value="PKS_KS"/>
    <property type="match status" value="1"/>
</dbReference>
<dbReference type="InterPro" id="IPR009081">
    <property type="entry name" value="PP-bd_ACP"/>
</dbReference>
<proteinExistence type="predicted"/>
<dbReference type="CDD" id="cd00833">
    <property type="entry name" value="PKS"/>
    <property type="match status" value="1"/>
</dbReference>
<evidence type="ECO:0000259" key="4">
    <source>
        <dbReference type="PROSITE" id="PS50075"/>
    </source>
</evidence>
<dbReference type="Gene3D" id="3.30.70.3290">
    <property type="match status" value="2"/>
</dbReference>
<evidence type="ECO:0000256" key="3">
    <source>
        <dbReference type="ARBA" id="ARBA00022679"/>
    </source>
</evidence>
<dbReference type="PROSITE" id="PS00606">
    <property type="entry name" value="KS3_1"/>
    <property type="match status" value="1"/>
</dbReference>
<dbReference type="InterPro" id="IPR020841">
    <property type="entry name" value="PKS_Beta-ketoAc_synthase_dom"/>
</dbReference>
<keyword evidence="2" id="KW-0597">Phosphoprotein</keyword>
<dbReference type="SUPFAM" id="SSF52151">
    <property type="entry name" value="FabD/lysophospholipase-like"/>
    <property type="match status" value="1"/>
</dbReference>
<evidence type="ECO:0000313" key="7">
    <source>
        <dbReference type="Proteomes" id="UP001221838"/>
    </source>
</evidence>
<gene>
    <name evidence="6" type="ORF">POL68_06815</name>
</gene>
<dbReference type="PANTHER" id="PTHR43775">
    <property type="entry name" value="FATTY ACID SYNTHASE"/>
    <property type="match status" value="1"/>
</dbReference>
<dbReference type="InterPro" id="IPR057326">
    <property type="entry name" value="KR_dom"/>
</dbReference>
<dbReference type="CDD" id="cd08955">
    <property type="entry name" value="KR_2_FAS_SDR_x"/>
    <property type="match status" value="1"/>
</dbReference>
<dbReference type="Proteomes" id="UP001221838">
    <property type="component" value="Unassembled WGS sequence"/>
</dbReference>
<evidence type="ECO:0000259" key="5">
    <source>
        <dbReference type="PROSITE" id="PS52004"/>
    </source>
</evidence>
<evidence type="ECO:0000313" key="6">
    <source>
        <dbReference type="EMBL" id="MDC0708176.1"/>
    </source>
</evidence>
<dbReference type="PROSITE" id="PS50075">
    <property type="entry name" value="CARRIER"/>
    <property type="match status" value="1"/>
</dbReference>